<dbReference type="SUPFAM" id="SSF51735">
    <property type="entry name" value="NAD(P)-binding Rossmann-fold domains"/>
    <property type="match status" value="1"/>
</dbReference>
<dbReference type="HAMAP" id="MF_01131">
    <property type="entry name" value="Rex"/>
    <property type="match status" value="1"/>
</dbReference>
<reference evidence="7" key="1">
    <citation type="submission" date="2019-08" db="EMBL/GenBank/DDBJ databases">
        <authorList>
            <person name="Kucharzyk K."/>
            <person name="Murdoch R.W."/>
            <person name="Higgins S."/>
            <person name="Loffler F."/>
        </authorList>
    </citation>
    <scope>NUCLEOTIDE SEQUENCE</scope>
</reference>
<dbReference type="GO" id="GO:0003677">
    <property type="term" value="F:DNA binding"/>
    <property type="evidence" value="ECO:0007669"/>
    <property type="project" value="UniProtKB-KW"/>
</dbReference>
<dbReference type="Pfam" id="PF06971">
    <property type="entry name" value="Put_DNA-bind_N"/>
    <property type="match status" value="1"/>
</dbReference>
<evidence type="ECO:0000313" key="7">
    <source>
        <dbReference type="EMBL" id="MPM45709.1"/>
    </source>
</evidence>
<dbReference type="InterPro" id="IPR022876">
    <property type="entry name" value="Tscrpt_rep_Rex"/>
</dbReference>
<keyword evidence="3" id="KW-0805">Transcription regulation</keyword>
<dbReference type="InterPro" id="IPR036390">
    <property type="entry name" value="WH_DNA-bd_sf"/>
</dbReference>
<keyword evidence="1" id="KW-0963">Cytoplasm</keyword>
<gene>
    <name evidence="7" type="primary">rex_24</name>
    <name evidence="7" type="ORF">SDC9_92400</name>
</gene>
<name>A0A644ZXM2_9ZZZZ</name>
<dbReference type="InterPro" id="IPR036291">
    <property type="entry name" value="NAD(P)-bd_dom_sf"/>
</dbReference>
<feature type="domain" description="CoA-binding" evidence="6">
    <location>
        <begin position="81"/>
        <end position="182"/>
    </location>
</feature>
<dbReference type="Gene3D" id="1.10.10.10">
    <property type="entry name" value="Winged helix-like DNA-binding domain superfamily/Winged helix DNA-binding domain"/>
    <property type="match status" value="1"/>
</dbReference>
<evidence type="ECO:0000256" key="2">
    <source>
        <dbReference type="ARBA" id="ARBA00022491"/>
    </source>
</evidence>
<keyword evidence="5" id="KW-0804">Transcription</keyword>
<sequence length="215" mass="23884">MNAENYLTVQALQRMPYYLQYLRKAKENGANVISATLIANELKLNDVLVRKDIAAVCTAKGKPKSGFPVNELIKNIEDYLGYNCTMDTVLVGVGSLGKALLGNDEFEKYGLNIVAAFDIDEALINQIIYGKKVFPLDKLPDLCEKMHIHIGIIAVPAEFAQDVADRLVHSGVKAIWNFALVKLNVPEEILVQNENLAASLATLSRHLRNKMDEQK</sequence>
<keyword evidence="2" id="KW-0678">Repressor</keyword>
<evidence type="ECO:0000256" key="5">
    <source>
        <dbReference type="ARBA" id="ARBA00023163"/>
    </source>
</evidence>
<accession>A0A644ZXM2</accession>
<evidence type="ECO:0000256" key="4">
    <source>
        <dbReference type="ARBA" id="ARBA00023125"/>
    </source>
</evidence>
<dbReference type="NCBIfam" id="NF003995">
    <property type="entry name" value="PRK05472.2-4"/>
    <property type="match status" value="1"/>
</dbReference>
<dbReference type="InterPro" id="IPR036388">
    <property type="entry name" value="WH-like_DNA-bd_sf"/>
</dbReference>
<dbReference type="PANTHER" id="PTHR35786">
    <property type="entry name" value="REDOX-SENSING TRANSCRIPTIONAL REPRESSOR REX"/>
    <property type="match status" value="1"/>
</dbReference>
<dbReference type="InterPro" id="IPR009718">
    <property type="entry name" value="Rex_DNA-bd_C_dom"/>
</dbReference>
<evidence type="ECO:0000256" key="1">
    <source>
        <dbReference type="ARBA" id="ARBA00022490"/>
    </source>
</evidence>
<dbReference type="GO" id="GO:0051775">
    <property type="term" value="P:response to redox state"/>
    <property type="evidence" value="ECO:0007669"/>
    <property type="project" value="InterPro"/>
</dbReference>
<dbReference type="NCBIfam" id="NF003994">
    <property type="entry name" value="PRK05472.2-3"/>
    <property type="match status" value="1"/>
</dbReference>
<proteinExistence type="inferred from homology"/>
<evidence type="ECO:0000256" key="3">
    <source>
        <dbReference type="ARBA" id="ARBA00023015"/>
    </source>
</evidence>
<dbReference type="GO" id="GO:0045892">
    <property type="term" value="P:negative regulation of DNA-templated transcription"/>
    <property type="evidence" value="ECO:0007669"/>
    <property type="project" value="InterPro"/>
</dbReference>
<dbReference type="Pfam" id="PF02629">
    <property type="entry name" value="CoA_binding"/>
    <property type="match status" value="1"/>
</dbReference>
<protein>
    <submittedName>
        <fullName evidence="7">Redox-sensing transcriptional repressor Rex</fullName>
    </submittedName>
</protein>
<dbReference type="InterPro" id="IPR003781">
    <property type="entry name" value="CoA-bd"/>
</dbReference>
<dbReference type="SMART" id="SM00881">
    <property type="entry name" value="CoA_binding"/>
    <property type="match status" value="1"/>
</dbReference>
<dbReference type="AlphaFoldDB" id="A0A644ZXM2"/>
<comment type="caution">
    <text evidence="7">The sequence shown here is derived from an EMBL/GenBank/DDBJ whole genome shotgun (WGS) entry which is preliminary data.</text>
</comment>
<dbReference type="SUPFAM" id="SSF46785">
    <property type="entry name" value="Winged helix' DNA-binding domain"/>
    <property type="match status" value="1"/>
</dbReference>
<dbReference type="EMBL" id="VSSQ01010984">
    <property type="protein sequence ID" value="MPM45709.1"/>
    <property type="molecule type" value="Genomic_DNA"/>
</dbReference>
<keyword evidence="4" id="KW-0238">DNA-binding</keyword>
<dbReference type="Gene3D" id="3.40.50.720">
    <property type="entry name" value="NAD(P)-binding Rossmann-like Domain"/>
    <property type="match status" value="1"/>
</dbReference>
<dbReference type="PANTHER" id="PTHR35786:SF1">
    <property type="entry name" value="REDOX-SENSING TRANSCRIPTIONAL REPRESSOR REX 1"/>
    <property type="match status" value="1"/>
</dbReference>
<dbReference type="NCBIfam" id="NF003996">
    <property type="entry name" value="PRK05472.2-5"/>
    <property type="match status" value="1"/>
</dbReference>
<organism evidence="7">
    <name type="scientific">bioreactor metagenome</name>
    <dbReference type="NCBI Taxonomy" id="1076179"/>
    <lineage>
        <taxon>unclassified sequences</taxon>
        <taxon>metagenomes</taxon>
        <taxon>ecological metagenomes</taxon>
    </lineage>
</organism>
<evidence type="ECO:0000259" key="6">
    <source>
        <dbReference type="SMART" id="SM00881"/>
    </source>
</evidence>